<dbReference type="AlphaFoldDB" id="A0A517ZD83"/>
<dbReference type="InterPro" id="IPR043504">
    <property type="entry name" value="Peptidase_S1_PA_chymotrypsin"/>
</dbReference>
<organism evidence="2 3">
    <name type="scientific">Maioricimonas rarisocia</name>
    <dbReference type="NCBI Taxonomy" id="2528026"/>
    <lineage>
        <taxon>Bacteria</taxon>
        <taxon>Pseudomonadati</taxon>
        <taxon>Planctomycetota</taxon>
        <taxon>Planctomycetia</taxon>
        <taxon>Planctomycetales</taxon>
        <taxon>Planctomycetaceae</taxon>
        <taxon>Maioricimonas</taxon>
    </lineage>
</organism>
<dbReference type="KEGG" id="mri:Mal4_47770"/>
<dbReference type="GO" id="GO:0006508">
    <property type="term" value="P:proteolysis"/>
    <property type="evidence" value="ECO:0007669"/>
    <property type="project" value="InterPro"/>
</dbReference>
<dbReference type="GO" id="GO:0004252">
    <property type="term" value="F:serine-type endopeptidase activity"/>
    <property type="evidence" value="ECO:0007669"/>
    <property type="project" value="InterPro"/>
</dbReference>
<dbReference type="InterPro" id="IPR001314">
    <property type="entry name" value="Peptidase_S1A"/>
</dbReference>
<dbReference type="PANTHER" id="PTHR24260:SF136">
    <property type="entry name" value="GH08193P-RELATED"/>
    <property type="match status" value="1"/>
</dbReference>
<dbReference type="InterPro" id="IPR051333">
    <property type="entry name" value="CLIP_Serine_Protease"/>
</dbReference>
<evidence type="ECO:0000313" key="2">
    <source>
        <dbReference type="EMBL" id="QDU40421.1"/>
    </source>
</evidence>
<dbReference type="PROSITE" id="PS50240">
    <property type="entry name" value="TRYPSIN_DOM"/>
    <property type="match status" value="1"/>
</dbReference>
<accession>A0A517ZD83</accession>
<dbReference type="SMART" id="SM00020">
    <property type="entry name" value="Tryp_SPc"/>
    <property type="match status" value="1"/>
</dbReference>
<dbReference type="InterPro" id="IPR009003">
    <property type="entry name" value="Peptidase_S1_PA"/>
</dbReference>
<dbReference type="Proteomes" id="UP000320496">
    <property type="component" value="Chromosome"/>
</dbReference>
<dbReference type="InterPro" id="IPR001254">
    <property type="entry name" value="Trypsin_dom"/>
</dbReference>
<dbReference type="PRINTS" id="PR00722">
    <property type="entry name" value="CHYMOTRYPSIN"/>
</dbReference>
<dbReference type="RefSeq" id="WP_145371702.1">
    <property type="nucleotide sequence ID" value="NZ_CP036275.1"/>
</dbReference>
<keyword evidence="3" id="KW-1185">Reference proteome</keyword>
<name>A0A517ZD83_9PLAN</name>
<dbReference type="OrthoDB" id="285151at2"/>
<dbReference type="Gene3D" id="2.40.10.10">
    <property type="entry name" value="Trypsin-like serine proteases"/>
    <property type="match status" value="1"/>
</dbReference>
<dbReference type="PANTHER" id="PTHR24260">
    <property type="match status" value="1"/>
</dbReference>
<evidence type="ECO:0000259" key="1">
    <source>
        <dbReference type="PROSITE" id="PS50240"/>
    </source>
</evidence>
<dbReference type="SUPFAM" id="SSF50494">
    <property type="entry name" value="Trypsin-like serine proteases"/>
    <property type="match status" value="1"/>
</dbReference>
<dbReference type="PROSITE" id="PS00134">
    <property type="entry name" value="TRYPSIN_HIS"/>
    <property type="match status" value="1"/>
</dbReference>
<sequence length="387" mass="40024">MVRPASSVATTAPVPPVPPVPVVPPKRFSVERLEDRLLLSAGVGAFKGFFPLEIEHGAEHDHGDSGISVFPKIINGTPTDQFDTVGIVGDNVFGGFCTGTLITPTHVLTAGHCAQGVGDTEGIFVLDGNVYTTSNVYVHPNYNAFTLANDIAIYELSQPVVGVTPSPLFDGIPQVGMELILVGYGAGGDASGHNGDFGTLRVGTTELEFVGATTIEWNFDIPSESNTAPGDSGGPAFVDINGTLEIIGVTSGGTKQNAGLGDHAFDTRVDAFSNWIDAVTSDEIVDINGPSSASAGTVINYTITGATPGERVYFVYGTQPGSFTVPGTGLTLDMNNPQLLTSAIADVDGNVTISKFVPAGLAGNTFLLQAVEPAHSEVSSLVSLNLT</sequence>
<dbReference type="InterPro" id="IPR018114">
    <property type="entry name" value="TRYPSIN_HIS"/>
</dbReference>
<proteinExistence type="predicted"/>
<evidence type="ECO:0000313" key="3">
    <source>
        <dbReference type="Proteomes" id="UP000320496"/>
    </source>
</evidence>
<feature type="domain" description="Peptidase S1" evidence="1">
    <location>
        <begin position="73"/>
        <end position="281"/>
    </location>
</feature>
<protein>
    <submittedName>
        <fullName evidence="2">Trypsin</fullName>
    </submittedName>
</protein>
<dbReference type="Pfam" id="PF00089">
    <property type="entry name" value="Trypsin"/>
    <property type="match status" value="1"/>
</dbReference>
<gene>
    <name evidence="2" type="ORF">Mal4_47770</name>
</gene>
<reference evidence="2 3" key="1">
    <citation type="submission" date="2019-02" db="EMBL/GenBank/DDBJ databases">
        <title>Deep-cultivation of Planctomycetes and their phenomic and genomic characterization uncovers novel biology.</title>
        <authorList>
            <person name="Wiegand S."/>
            <person name="Jogler M."/>
            <person name="Boedeker C."/>
            <person name="Pinto D."/>
            <person name="Vollmers J."/>
            <person name="Rivas-Marin E."/>
            <person name="Kohn T."/>
            <person name="Peeters S.H."/>
            <person name="Heuer A."/>
            <person name="Rast P."/>
            <person name="Oberbeckmann S."/>
            <person name="Bunk B."/>
            <person name="Jeske O."/>
            <person name="Meyerdierks A."/>
            <person name="Storesund J.E."/>
            <person name="Kallscheuer N."/>
            <person name="Luecker S."/>
            <person name="Lage O.M."/>
            <person name="Pohl T."/>
            <person name="Merkel B.J."/>
            <person name="Hornburger P."/>
            <person name="Mueller R.-W."/>
            <person name="Bruemmer F."/>
            <person name="Labrenz M."/>
            <person name="Spormann A.M."/>
            <person name="Op den Camp H."/>
            <person name="Overmann J."/>
            <person name="Amann R."/>
            <person name="Jetten M.S.M."/>
            <person name="Mascher T."/>
            <person name="Medema M.H."/>
            <person name="Devos D.P."/>
            <person name="Kaster A.-K."/>
            <person name="Ovreas L."/>
            <person name="Rohde M."/>
            <person name="Galperin M.Y."/>
            <person name="Jogler C."/>
        </authorList>
    </citation>
    <scope>NUCLEOTIDE SEQUENCE [LARGE SCALE GENOMIC DNA]</scope>
    <source>
        <strain evidence="2 3">Mal4</strain>
    </source>
</reference>
<dbReference type="EMBL" id="CP036275">
    <property type="protein sequence ID" value="QDU40421.1"/>
    <property type="molecule type" value="Genomic_DNA"/>
</dbReference>